<dbReference type="Proteomes" id="UP000012160">
    <property type="component" value="Unassembled WGS sequence"/>
</dbReference>
<dbReference type="GO" id="GO:0006260">
    <property type="term" value="P:DNA replication"/>
    <property type="evidence" value="ECO:0007669"/>
    <property type="project" value="TreeGrafter"/>
</dbReference>
<gene>
    <name evidence="2" type="ORF">LEP1GSC187_0465</name>
</gene>
<organism evidence="2 3">
    <name type="scientific">Leptospira santarosai str. ZUN179</name>
    <dbReference type="NCBI Taxonomy" id="1049985"/>
    <lineage>
        <taxon>Bacteria</taxon>
        <taxon>Pseudomonadati</taxon>
        <taxon>Spirochaetota</taxon>
        <taxon>Spirochaetia</taxon>
        <taxon>Leptospirales</taxon>
        <taxon>Leptospiraceae</taxon>
        <taxon>Leptospira</taxon>
    </lineage>
</organism>
<reference evidence="2 3" key="1">
    <citation type="submission" date="2013-01" db="EMBL/GenBank/DDBJ databases">
        <authorList>
            <person name="Harkins D.M."/>
            <person name="Durkin A.S."/>
            <person name="Brinkac L.M."/>
            <person name="Haft D.H."/>
            <person name="Selengut J.D."/>
            <person name="Sanka R."/>
            <person name="DePew J."/>
            <person name="Purushe J."/>
            <person name="Matthias M.A."/>
            <person name="Vinetz J.M."/>
            <person name="Sutton G.G."/>
            <person name="Nierman W.C."/>
            <person name="Fouts D.E."/>
        </authorList>
    </citation>
    <scope>NUCLEOTIDE SEQUENCE [LARGE SCALE GENOMIC DNA]</scope>
    <source>
        <strain evidence="2 3">ZUN179</strain>
    </source>
</reference>
<name>M6UFF6_9LEPT</name>
<dbReference type="Gene3D" id="3.40.50.300">
    <property type="entry name" value="P-loop containing nucleotide triphosphate hydrolases"/>
    <property type="match status" value="1"/>
</dbReference>
<dbReference type="PANTHER" id="PTHR30050">
    <property type="entry name" value="CHROMOSOMAL REPLICATION INITIATOR PROTEIN DNAA"/>
    <property type="match status" value="1"/>
</dbReference>
<dbReference type="InterPro" id="IPR027417">
    <property type="entry name" value="P-loop_NTPase"/>
</dbReference>
<comment type="caution">
    <text evidence="2">The sequence shown here is derived from an EMBL/GenBank/DDBJ whole genome shotgun (WGS) entry which is preliminary data.</text>
</comment>
<dbReference type="SUPFAM" id="SSF52540">
    <property type="entry name" value="P-loop containing nucleoside triphosphate hydrolases"/>
    <property type="match status" value="1"/>
</dbReference>
<dbReference type="EMBL" id="AHOQ02000048">
    <property type="protein sequence ID" value="EMO43832.1"/>
    <property type="molecule type" value="Genomic_DNA"/>
</dbReference>
<dbReference type="CDD" id="cd00009">
    <property type="entry name" value="AAA"/>
    <property type="match status" value="1"/>
</dbReference>
<dbReference type="InterPro" id="IPR002611">
    <property type="entry name" value="IstB_ATP-bd"/>
</dbReference>
<evidence type="ECO:0000259" key="1">
    <source>
        <dbReference type="Pfam" id="PF01695"/>
    </source>
</evidence>
<accession>M6UFF6</accession>
<proteinExistence type="predicted"/>
<dbReference type="RefSeq" id="WP_004486556.1">
    <property type="nucleotide sequence ID" value="NZ_AHOQ02000048.1"/>
</dbReference>
<dbReference type="GO" id="GO:0005524">
    <property type="term" value="F:ATP binding"/>
    <property type="evidence" value="ECO:0007669"/>
    <property type="project" value="InterPro"/>
</dbReference>
<dbReference type="Pfam" id="PF01695">
    <property type="entry name" value="IstB_IS21"/>
    <property type="match status" value="1"/>
</dbReference>
<feature type="domain" description="IstB-like ATP-binding" evidence="1">
    <location>
        <begin position="131"/>
        <end position="241"/>
    </location>
</feature>
<dbReference type="AlphaFoldDB" id="M6UFF6"/>
<evidence type="ECO:0000313" key="2">
    <source>
        <dbReference type="EMBL" id="EMO43832.1"/>
    </source>
</evidence>
<dbReference type="PANTHER" id="PTHR30050:SF4">
    <property type="entry name" value="ATP-BINDING PROTEIN RV3427C IN INSERTION SEQUENCE-RELATED"/>
    <property type="match status" value="1"/>
</dbReference>
<protein>
    <submittedName>
        <fullName evidence="2">ATPase, DnaA family</fullName>
    </submittedName>
</protein>
<sequence>MALKDYIPNRSGSMDCVVCAGVGFDLIVGPTMSTFSLCDCISESCPCGGKAPWLVYEPTKRTMVSCACNEARINMEHYERLFKYSGIPPKYRFRTLDKMDHDSSIGASFTIAHDWASELVINWNNAKLLPQGLFLWGIPGTGKTLLACAILNELIFRYKTNCKHAKINRDFLDRIRDSYQKGSEIHGMEKNIEREFAEVEVLVLDDFGVQKESDWSNSKLYDLIDARYEQGRITIITSNNPPSDLKGQGSGRVYSRLREMTRTIHLNDVADYREKLALQ</sequence>
<evidence type="ECO:0000313" key="3">
    <source>
        <dbReference type="Proteomes" id="UP000012160"/>
    </source>
</evidence>